<dbReference type="InterPro" id="IPR016035">
    <property type="entry name" value="Acyl_Trfase/lysoPLipase"/>
</dbReference>
<dbReference type="GO" id="GO:0047499">
    <property type="term" value="F:calcium-independent phospholipase A2 activity"/>
    <property type="evidence" value="ECO:0007669"/>
    <property type="project" value="TreeGrafter"/>
</dbReference>
<dbReference type="GO" id="GO:0016042">
    <property type="term" value="P:lipid catabolic process"/>
    <property type="evidence" value="ECO:0007669"/>
    <property type="project" value="UniProtKB-UniRule"/>
</dbReference>
<feature type="short sequence motif" description="GXGXXG" evidence="4">
    <location>
        <begin position="24"/>
        <end position="29"/>
    </location>
</feature>
<feature type="non-terminal residue" evidence="7">
    <location>
        <position position="562"/>
    </location>
</feature>
<dbReference type="Pfam" id="PF01734">
    <property type="entry name" value="Patatin"/>
    <property type="match status" value="1"/>
</dbReference>
<feature type="active site" description="Nucleophile" evidence="4">
    <location>
        <position position="86"/>
    </location>
</feature>
<dbReference type="AlphaFoldDB" id="A0A9P8FV56"/>
<accession>A0A9P8FV56</accession>
<evidence type="ECO:0000256" key="5">
    <source>
        <dbReference type="SAM" id="MobiDB-lite"/>
    </source>
</evidence>
<dbReference type="InterPro" id="IPR002641">
    <property type="entry name" value="PNPLA_dom"/>
</dbReference>
<keyword evidence="2 4" id="KW-0442">Lipid degradation</keyword>
<feature type="region of interest" description="Disordered" evidence="5">
    <location>
        <begin position="483"/>
        <end position="562"/>
    </location>
</feature>
<dbReference type="GO" id="GO:0019369">
    <property type="term" value="P:arachidonate metabolic process"/>
    <property type="evidence" value="ECO:0007669"/>
    <property type="project" value="TreeGrafter"/>
</dbReference>
<gene>
    <name evidence="7" type="ORF">KCU98_g5761</name>
</gene>
<dbReference type="Gene3D" id="3.40.1090.10">
    <property type="entry name" value="Cytosolic phospholipase A2 catalytic domain"/>
    <property type="match status" value="1"/>
</dbReference>
<feature type="compositionally biased region" description="Basic and acidic residues" evidence="5">
    <location>
        <begin position="521"/>
        <end position="536"/>
    </location>
</feature>
<feature type="compositionally biased region" description="Polar residues" evidence="5">
    <location>
        <begin position="489"/>
        <end position="504"/>
    </location>
</feature>
<comment type="caution">
    <text evidence="7">The sequence shown here is derived from an EMBL/GenBank/DDBJ whole genome shotgun (WGS) entry which is preliminary data.</text>
</comment>
<dbReference type="EMBL" id="JAHFXS010000547">
    <property type="protein sequence ID" value="KAG9983935.1"/>
    <property type="molecule type" value="Genomic_DNA"/>
</dbReference>
<keyword evidence="8" id="KW-1185">Reference proteome</keyword>
<evidence type="ECO:0000259" key="6">
    <source>
        <dbReference type="PROSITE" id="PS51635"/>
    </source>
</evidence>
<evidence type="ECO:0000313" key="7">
    <source>
        <dbReference type="EMBL" id="KAG9983935.1"/>
    </source>
</evidence>
<evidence type="ECO:0000256" key="2">
    <source>
        <dbReference type="ARBA" id="ARBA00022963"/>
    </source>
</evidence>
<dbReference type="GO" id="GO:0046486">
    <property type="term" value="P:glycerolipid metabolic process"/>
    <property type="evidence" value="ECO:0007669"/>
    <property type="project" value="UniProtKB-ARBA"/>
</dbReference>
<evidence type="ECO:0000256" key="4">
    <source>
        <dbReference type="PROSITE-ProRule" id="PRU01161"/>
    </source>
</evidence>
<evidence type="ECO:0000313" key="8">
    <source>
        <dbReference type="Proteomes" id="UP000729357"/>
    </source>
</evidence>
<evidence type="ECO:0000256" key="3">
    <source>
        <dbReference type="ARBA" id="ARBA00023098"/>
    </source>
</evidence>
<name>A0A9P8FV56_AURME</name>
<dbReference type="Proteomes" id="UP000729357">
    <property type="component" value="Unassembled WGS sequence"/>
</dbReference>
<dbReference type="PROSITE" id="PS51635">
    <property type="entry name" value="PNPLA"/>
    <property type="match status" value="1"/>
</dbReference>
<keyword evidence="1 4" id="KW-0378">Hydrolase</keyword>
<feature type="domain" description="PNPLA" evidence="6">
    <location>
        <begin position="20"/>
        <end position="270"/>
    </location>
</feature>
<feature type="region of interest" description="Disordered" evidence="5">
    <location>
        <begin position="413"/>
        <end position="460"/>
    </location>
</feature>
<dbReference type="PANTHER" id="PTHR24185:SF1">
    <property type="entry name" value="CALCIUM-INDEPENDENT PHOSPHOLIPASE A2-GAMMA"/>
    <property type="match status" value="1"/>
</dbReference>
<keyword evidence="3 4" id="KW-0443">Lipid metabolism</keyword>
<feature type="active site" description="Proton acceptor" evidence="4">
    <location>
        <position position="257"/>
    </location>
</feature>
<dbReference type="PANTHER" id="PTHR24185">
    <property type="entry name" value="CALCIUM-INDEPENDENT PHOSPHOLIPASE A2-GAMMA"/>
    <property type="match status" value="1"/>
</dbReference>
<dbReference type="SUPFAM" id="SSF52151">
    <property type="entry name" value="FabD/lysophospholipase-like"/>
    <property type="match status" value="1"/>
</dbReference>
<feature type="compositionally biased region" description="Pro residues" evidence="5">
    <location>
        <begin position="552"/>
        <end position="562"/>
    </location>
</feature>
<evidence type="ECO:0000256" key="1">
    <source>
        <dbReference type="ARBA" id="ARBA00022801"/>
    </source>
</evidence>
<organism evidence="7 8">
    <name type="scientific">Aureobasidium melanogenum</name>
    <name type="common">Aureobasidium pullulans var. melanogenum</name>
    <dbReference type="NCBI Taxonomy" id="46634"/>
    <lineage>
        <taxon>Eukaryota</taxon>
        <taxon>Fungi</taxon>
        <taxon>Dikarya</taxon>
        <taxon>Ascomycota</taxon>
        <taxon>Pezizomycotina</taxon>
        <taxon>Dothideomycetes</taxon>
        <taxon>Dothideomycetidae</taxon>
        <taxon>Dothideales</taxon>
        <taxon>Saccotheciaceae</taxon>
        <taxon>Aureobasidium</taxon>
    </lineage>
</organism>
<protein>
    <submittedName>
        <fullName evidence="7">FabD/lysophospholipase-like protein</fullName>
    </submittedName>
</protein>
<reference evidence="7" key="1">
    <citation type="journal article" date="2021" name="J Fungi (Basel)">
        <title>Virulence traits and population genomics of the black yeast Aureobasidium melanogenum.</title>
        <authorList>
            <person name="Cernosa A."/>
            <person name="Sun X."/>
            <person name="Gostincar C."/>
            <person name="Fang C."/>
            <person name="Gunde-Cimerman N."/>
            <person name="Song Z."/>
        </authorList>
    </citation>
    <scope>NUCLEOTIDE SEQUENCE</scope>
    <source>
        <strain evidence="7">EXF-9298</strain>
    </source>
</reference>
<proteinExistence type="predicted"/>
<reference evidence="7" key="2">
    <citation type="submission" date="2021-08" db="EMBL/GenBank/DDBJ databases">
        <authorList>
            <person name="Gostincar C."/>
            <person name="Sun X."/>
            <person name="Song Z."/>
            <person name="Gunde-Cimerman N."/>
        </authorList>
    </citation>
    <scope>NUCLEOTIDE SEQUENCE</scope>
    <source>
        <strain evidence="7">EXF-9298</strain>
    </source>
</reference>
<dbReference type="GO" id="GO:0016020">
    <property type="term" value="C:membrane"/>
    <property type="evidence" value="ECO:0007669"/>
    <property type="project" value="TreeGrafter"/>
</dbReference>
<sequence length="562" mass="63308">MNHANLMRCDCPTYKKESVLTLDGGGIRGLVSLLILERILGFIRDEEWGCDRRMVEAGYRAPRTDGRDKTELPLACHYFSFMFGTSTGGIIAIMLGRLRMGIKDCIDTYCNLGREIFEKRQPFHFLGQNKYDCTKLERIINDVVQKHRGSTDAMIADPSVLNKAHPNKQDRAQNRCIPCRVGVFAVQSDPHSGMDEKLHLFRTYINDTPASAQELNDPTISLHRRNLQTPICKIARATSAAPTYFKSVEVDGLKLLDGGLLANNPSKFARAEVISMHRYHPSGSCKPSNGGTPKGGIRFLVSLGTGKQADQLITRGAGPVPKLLSIVRRALKKMTDPEPVHRDLQDALDPSVYYRFNVEEDLKKMKLDECIVKGEDNITFSRIEKAVRKYFNDGGVWDRAQYLAKQLVKHRRERRNPGHEWYRNLTIPGPPPSPMDDRYRGDETTNGAINEARRGSLPEPLFRAVEMPAQVPEMPTGLMIPELLPRSPLQDSTRSLPTSPTSKPYDSAMPRQGEWSTQNSRIREYYHPPQERDRKGLGIQDFATRSDRESSSPPPPTPDTPS</sequence>
<feature type="short sequence motif" description="GXSXG" evidence="4">
    <location>
        <begin position="84"/>
        <end position="88"/>
    </location>
</feature>
<feature type="short sequence motif" description="DGA/G" evidence="4">
    <location>
        <begin position="257"/>
        <end position="259"/>
    </location>
</feature>